<sequence length="149" mass="16429">MATARATQRQDDDVGGEDEARKLHRRIEPTLFGNPTVESVFRSFLPAANGADAGTETADEAAARVAAMRREAGSIEARVAQEEARLRAVAEIVKAAQEEQGREHWWEVDVDALGEAELPEFATALDVLRADVLRRLDKLAKAPKARQRR</sequence>
<gene>
    <name evidence="3" type="ORF">QYE76_033973</name>
</gene>
<dbReference type="EMBL" id="JAUUTY010000007">
    <property type="protein sequence ID" value="KAK1610300.1"/>
    <property type="molecule type" value="Genomic_DNA"/>
</dbReference>
<dbReference type="Proteomes" id="UP001231189">
    <property type="component" value="Unassembled WGS sequence"/>
</dbReference>
<evidence type="ECO:0000256" key="1">
    <source>
        <dbReference type="SAM" id="Coils"/>
    </source>
</evidence>
<organism evidence="3 4">
    <name type="scientific">Lolium multiflorum</name>
    <name type="common">Italian ryegrass</name>
    <name type="synonym">Lolium perenne subsp. multiflorum</name>
    <dbReference type="NCBI Taxonomy" id="4521"/>
    <lineage>
        <taxon>Eukaryota</taxon>
        <taxon>Viridiplantae</taxon>
        <taxon>Streptophyta</taxon>
        <taxon>Embryophyta</taxon>
        <taxon>Tracheophyta</taxon>
        <taxon>Spermatophyta</taxon>
        <taxon>Magnoliopsida</taxon>
        <taxon>Liliopsida</taxon>
        <taxon>Poales</taxon>
        <taxon>Poaceae</taxon>
        <taxon>BOP clade</taxon>
        <taxon>Pooideae</taxon>
        <taxon>Poodae</taxon>
        <taxon>Poeae</taxon>
        <taxon>Poeae Chloroplast Group 2 (Poeae type)</taxon>
        <taxon>Loliodinae</taxon>
        <taxon>Loliinae</taxon>
        <taxon>Lolium</taxon>
    </lineage>
</organism>
<dbReference type="AlphaFoldDB" id="A0AAD8QXP4"/>
<feature type="coiled-coil region" evidence="1">
    <location>
        <begin position="65"/>
        <end position="99"/>
    </location>
</feature>
<feature type="region of interest" description="Disordered" evidence="2">
    <location>
        <begin position="1"/>
        <end position="27"/>
    </location>
</feature>
<evidence type="ECO:0000313" key="3">
    <source>
        <dbReference type="EMBL" id="KAK1610300.1"/>
    </source>
</evidence>
<protein>
    <submittedName>
        <fullName evidence="3">Uncharacterized protein</fullName>
    </submittedName>
</protein>
<proteinExistence type="predicted"/>
<reference evidence="3" key="1">
    <citation type="submission" date="2023-07" db="EMBL/GenBank/DDBJ databases">
        <title>A chromosome-level genome assembly of Lolium multiflorum.</title>
        <authorList>
            <person name="Chen Y."/>
            <person name="Copetti D."/>
            <person name="Kolliker R."/>
            <person name="Studer B."/>
        </authorList>
    </citation>
    <scope>NUCLEOTIDE SEQUENCE</scope>
    <source>
        <strain evidence="3">02402/16</strain>
        <tissue evidence="3">Leaf</tissue>
    </source>
</reference>
<keyword evidence="4" id="KW-1185">Reference proteome</keyword>
<evidence type="ECO:0000256" key="2">
    <source>
        <dbReference type="SAM" id="MobiDB-lite"/>
    </source>
</evidence>
<name>A0AAD8QXP4_LOLMU</name>
<keyword evidence="1" id="KW-0175">Coiled coil</keyword>
<accession>A0AAD8QXP4</accession>
<comment type="caution">
    <text evidence="3">The sequence shown here is derived from an EMBL/GenBank/DDBJ whole genome shotgun (WGS) entry which is preliminary data.</text>
</comment>
<evidence type="ECO:0000313" key="4">
    <source>
        <dbReference type="Proteomes" id="UP001231189"/>
    </source>
</evidence>